<dbReference type="Gene3D" id="3.60.130.10">
    <property type="entry name" value="Clavaminate synthase-like"/>
    <property type="match status" value="1"/>
</dbReference>
<evidence type="ECO:0000256" key="1">
    <source>
        <dbReference type="ARBA" id="ARBA00005896"/>
    </source>
</evidence>
<gene>
    <name evidence="7" type="primary">tauD</name>
    <name evidence="7" type="ORF">H8A87_04210</name>
</gene>
<evidence type="ECO:0000313" key="8">
    <source>
        <dbReference type="Proteomes" id="UP000696184"/>
    </source>
</evidence>
<sequence length="279" mass="31757">MSKKLTINPLGPHIGALVEGIPSIASLSDKQFEQLHQALLEHQVLFLREQPITPLQQRNLALRFGDLHIHPIYPSTPESKEILVLDSHNKKPLNNDHWHTDVTFIETPPMGAILAAKHVPPFGGDTAWSSGIRAYETLSEPLRGLLSGLKAEHDFTKAFPEYQYHDSAEDHQHWLAGKAKNPPVIHPVIRTHPMTGKKALFVNAGFTTRIVDISQTESDAILHFLFEHAIKPEFQVRWRWQTNDIAIWDNRVTQHYANADYAPQRRIMHRATILGDRPH</sequence>
<accession>A0ABS0U231</accession>
<dbReference type="PANTHER" id="PTHR30468">
    <property type="entry name" value="ALPHA-KETOGLUTARATE-DEPENDENT SULFONATE DIOXYGENASE"/>
    <property type="match status" value="1"/>
</dbReference>
<dbReference type="SUPFAM" id="SSF51197">
    <property type="entry name" value="Clavaminate synthase-like"/>
    <property type="match status" value="1"/>
</dbReference>
<dbReference type="Proteomes" id="UP000696184">
    <property type="component" value="Unassembled WGS sequence"/>
</dbReference>
<evidence type="ECO:0000259" key="6">
    <source>
        <dbReference type="Pfam" id="PF02668"/>
    </source>
</evidence>
<evidence type="ECO:0000256" key="5">
    <source>
        <dbReference type="ARBA" id="ARBA00023004"/>
    </source>
</evidence>
<reference evidence="7 8" key="1">
    <citation type="submission" date="2020-08" db="EMBL/GenBank/DDBJ databases">
        <title>Description of Xenorhabdus lircayensis sp. nov., the symbiotic bacterium associated with the entomopathogenic nematode Steirnernema unicornum.</title>
        <authorList>
            <person name="Castaneda-Alvarez C."/>
            <person name="Prodan S."/>
            <person name="Zamorano A."/>
            <person name="San-Blas E."/>
            <person name="Aballay E."/>
        </authorList>
    </citation>
    <scope>NUCLEOTIDE SEQUENCE [LARGE SCALE GENOMIC DNA]</scope>
    <source>
        <strain evidence="7 8">VLS</strain>
    </source>
</reference>
<dbReference type="EC" id="1.14.11.17" evidence="7"/>
<organism evidence="7 8">
    <name type="scientific">Xenorhabdus lircayensis</name>
    <dbReference type="NCBI Taxonomy" id="2763499"/>
    <lineage>
        <taxon>Bacteria</taxon>
        <taxon>Pseudomonadati</taxon>
        <taxon>Pseudomonadota</taxon>
        <taxon>Gammaproteobacteria</taxon>
        <taxon>Enterobacterales</taxon>
        <taxon>Morganellaceae</taxon>
        <taxon>Xenorhabdus</taxon>
    </lineage>
</organism>
<keyword evidence="5" id="KW-0408">Iron</keyword>
<evidence type="ECO:0000313" key="7">
    <source>
        <dbReference type="EMBL" id="MBI6547945.1"/>
    </source>
</evidence>
<keyword evidence="3 7" id="KW-0223">Dioxygenase</keyword>
<dbReference type="EMBL" id="JACOII010000021">
    <property type="protein sequence ID" value="MBI6547945.1"/>
    <property type="molecule type" value="Genomic_DNA"/>
</dbReference>
<evidence type="ECO:0000256" key="3">
    <source>
        <dbReference type="ARBA" id="ARBA00022964"/>
    </source>
</evidence>
<keyword evidence="8" id="KW-1185">Reference proteome</keyword>
<proteinExistence type="inferred from homology"/>
<dbReference type="InterPro" id="IPR042098">
    <property type="entry name" value="TauD-like_sf"/>
</dbReference>
<dbReference type="PANTHER" id="PTHR30468:SF1">
    <property type="entry name" value="ALPHA-KETOGLUTARATE-DEPENDENT SULFONATE DIOXYGENASE"/>
    <property type="match status" value="1"/>
</dbReference>
<protein>
    <submittedName>
        <fullName evidence="7">Taurine dioxygenase</fullName>
        <ecNumber evidence="7">1.14.11.17</ecNumber>
    </submittedName>
</protein>
<comment type="similarity">
    <text evidence="1">Belongs to the TfdA dioxygenase family.</text>
</comment>
<keyword evidence="4 7" id="KW-0560">Oxidoreductase</keyword>
<dbReference type="NCBIfam" id="NF007104">
    <property type="entry name" value="PRK09553.1"/>
    <property type="match status" value="1"/>
</dbReference>
<evidence type="ECO:0000256" key="4">
    <source>
        <dbReference type="ARBA" id="ARBA00023002"/>
    </source>
</evidence>
<dbReference type="InterPro" id="IPR003819">
    <property type="entry name" value="TauD/TfdA-like"/>
</dbReference>
<name>A0ABS0U231_9GAMM</name>
<evidence type="ECO:0000256" key="2">
    <source>
        <dbReference type="ARBA" id="ARBA00022723"/>
    </source>
</evidence>
<dbReference type="Pfam" id="PF02668">
    <property type="entry name" value="TauD"/>
    <property type="match status" value="1"/>
</dbReference>
<keyword evidence="2" id="KW-0479">Metal-binding</keyword>
<comment type="caution">
    <text evidence="7">The sequence shown here is derived from an EMBL/GenBank/DDBJ whole genome shotgun (WGS) entry which is preliminary data.</text>
</comment>
<feature type="domain" description="TauD/TfdA-like" evidence="6">
    <location>
        <begin position="7"/>
        <end position="272"/>
    </location>
</feature>
<dbReference type="InterPro" id="IPR051323">
    <property type="entry name" value="AtsK-like"/>
</dbReference>
<dbReference type="GO" id="GO:0000908">
    <property type="term" value="F:taurine dioxygenase activity"/>
    <property type="evidence" value="ECO:0007669"/>
    <property type="project" value="UniProtKB-EC"/>
</dbReference>
<dbReference type="RefSeq" id="WP_198688727.1">
    <property type="nucleotide sequence ID" value="NZ_CAWPUD010000018.1"/>
</dbReference>